<dbReference type="InterPro" id="IPR007492">
    <property type="entry name" value="LytTR_DNA-bd_dom"/>
</dbReference>
<dbReference type="Gene3D" id="3.40.50.2300">
    <property type="match status" value="1"/>
</dbReference>
<dbReference type="Pfam" id="PF04397">
    <property type="entry name" value="LytTR"/>
    <property type="match status" value="1"/>
</dbReference>
<comment type="caution">
    <text evidence="6">The sequence shown here is derived from an EMBL/GenBank/DDBJ whole genome shotgun (WGS) entry which is preliminary data.</text>
</comment>
<feature type="domain" description="Response regulatory" evidence="4">
    <location>
        <begin position="3"/>
        <end position="120"/>
    </location>
</feature>
<evidence type="ECO:0000259" key="4">
    <source>
        <dbReference type="PROSITE" id="PS50110"/>
    </source>
</evidence>
<dbReference type="SMART" id="SM00448">
    <property type="entry name" value="REC"/>
    <property type="match status" value="1"/>
</dbReference>
<proteinExistence type="predicted"/>
<dbReference type="InterPro" id="IPR011006">
    <property type="entry name" value="CheY-like_superfamily"/>
</dbReference>
<dbReference type="Proteomes" id="UP000662088">
    <property type="component" value="Unassembled WGS sequence"/>
</dbReference>
<evidence type="ECO:0000313" key="7">
    <source>
        <dbReference type="Proteomes" id="UP000662088"/>
    </source>
</evidence>
<evidence type="ECO:0000313" key="6">
    <source>
        <dbReference type="EMBL" id="MBC5638979.1"/>
    </source>
</evidence>
<comment type="function">
    <text evidence="2">May play the central regulatory role in sporulation. It may be an element of the effector pathway responsible for the activation of sporulation genes in response to nutritional stress. Spo0A may act in concert with spo0H (a sigma factor) to control the expression of some genes that are critical to the sporulation process.</text>
</comment>
<keyword evidence="7" id="KW-1185">Reference proteome</keyword>
<dbReference type="InterPro" id="IPR001789">
    <property type="entry name" value="Sig_transdc_resp-reg_receiver"/>
</dbReference>
<accession>A0A8I0DM46</accession>
<dbReference type="RefSeq" id="WP_022212172.1">
    <property type="nucleotide sequence ID" value="NZ_JACOOQ010000001.1"/>
</dbReference>
<protein>
    <recommendedName>
        <fullName evidence="1">Stage 0 sporulation protein A homolog</fullName>
    </recommendedName>
</protein>
<evidence type="ECO:0000256" key="2">
    <source>
        <dbReference type="ARBA" id="ARBA00024867"/>
    </source>
</evidence>
<dbReference type="PANTHER" id="PTHR37299">
    <property type="entry name" value="TRANSCRIPTIONAL REGULATOR-RELATED"/>
    <property type="match status" value="1"/>
</dbReference>
<dbReference type="GO" id="GO:0000156">
    <property type="term" value="F:phosphorelay response regulator activity"/>
    <property type="evidence" value="ECO:0007669"/>
    <property type="project" value="InterPro"/>
</dbReference>
<dbReference type="SUPFAM" id="SSF52172">
    <property type="entry name" value="CheY-like"/>
    <property type="match status" value="1"/>
</dbReference>
<comment type="caution">
    <text evidence="3">Lacks conserved residue(s) required for the propagation of feature annotation.</text>
</comment>
<dbReference type="Pfam" id="PF00072">
    <property type="entry name" value="Response_reg"/>
    <property type="match status" value="1"/>
</dbReference>
<dbReference type="PANTHER" id="PTHR37299:SF1">
    <property type="entry name" value="STAGE 0 SPORULATION PROTEIN A HOMOLOG"/>
    <property type="match status" value="1"/>
</dbReference>
<feature type="domain" description="HTH LytTR-type" evidence="5">
    <location>
        <begin position="130"/>
        <end position="229"/>
    </location>
</feature>
<dbReference type="GO" id="GO:0003677">
    <property type="term" value="F:DNA binding"/>
    <property type="evidence" value="ECO:0007669"/>
    <property type="project" value="InterPro"/>
</dbReference>
<reference evidence="6" key="1">
    <citation type="submission" date="2020-08" db="EMBL/GenBank/DDBJ databases">
        <title>Genome public.</title>
        <authorList>
            <person name="Liu C."/>
            <person name="Sun Q."/>
        </authorList>
    </citation>
    <scope>NUCLEOTIDE SEQUENCE</scope>
    <source>
        <strain evidence="6">NSJ-42</strain>
    </source>
</reference>
<dbReference type="Gene3D" id="2.40.50.1020">
    <property type="entry name" value="LytTr DNA-binding domain"/>
    <property type="match status" value="1"/>
</dbReference>
<name>A0A8I0DM46_9CLOT</name>
<organism evidence="6 7">
    <name type="scientific">Clostridium lentum</name>
    <dbReference type="NCBI Taxonomy" id="2763037"/>
    <lineage>
        <taxon>Bacteria</taxon>
        <taxon>Bacillati</taxon>
        <taxon>Bacillota</taxon>
        <taxon>Clostridia</taxon>
        <taxon>Eubacteriales</taxon>
        <taxon>Clostridiaceae</taxon>
        <taxon>Clostridium</taxon>
    </lineage>
</organism>
<dbReference type="SMART" id="SM00850">
    <property type="entry name" value="LytTR"/>
    <property type="match status" value="1"/>
</dbReference>
<evidence type="ECO:0000259" key="5">
    <source>
        <dbReference type="PROSITE" id="PS50930"/>
    </source>
</evidence>
<sequence>MINVAICENNAMQIKYVVDVIKKYSIKENMDFMIDKFISGEELLNSNHSKYNVIFLEIKMNGISGIDTAKKIREINEEVKIIFLTASKELWAEAFKVNAFRYLVKPVKEKELYNEISTVVNEIKRNNKYIILNYNNEINKIFISNIRYLEIENRKVVFHCNSGKYYSMRPLSYWNEVLTKYNFYKPHSSYLVNLKYISKINKELLELSTGEIIYFSKRKYKEFKEKYMEYIISEI</sequence>
<gene>
    <name evidence="6" type="ORF">H8R92_00760</name>
</gene>
<dbReference type="AlphaFoldDB" id="A0A8I0DM46"/>
<dbReference type="EMBL" id="JACOOQ010000001">
    <property type="protein sequence ID" value="MBC5638979.1"/>
    <property type="molecule type" value="Genomic_DNA"/>
</dbReference>
<evidence type="ECO:0000256" key="3">
    <source>
        <dbReference type="PROSITE-ProRule" id="PRU00169"/>
    </source>
</evidence>
<dbReference type="InterPro" id="IPR046947">
    <property type="entry name" value="LytR-like"/>
</dbReference>
<dbReference type="PROSITE" id="PS50110">
    <property type="entry name" value="RESPONSE_REGULATORY"/>
    <property type="match status" value="1"/>
</dbReference>
<evidence type="ECO:0000256" key="1">
    <source>
        <dbReference type="ARBA" id="ARBA00018672"/>
    </source>
</evidence>
<dbReference type="PROSITE" id="PS50930">
    <property type="entry name" value="HTH_LYTTR"/>
    <property type="match status" value="1"/>
</dbReference>